<evidence type="ECO:0000313" key="3">
    <source>
        <dbReference type="Proteomes" id="UP000290289"/>
    </source>
</evidence>
<name>A0A498K494_MALDO</name>
<organism evidence="2 3">
    <name type="scientific">Malus domestica</name>
    <name type="common">Apple</name>
    <name type="synonym">Pyrus malus</name>
    <dbReference type="NCBI Taxonomy" id="3750"/>
    <lineage>
        <taxon>Eukaryota</taxon>
        <taxon>Viridiplantae</taxon>
        <taxon>Streptophyta</taxon>
        <taxon>Embryophyta</taxon>
        <taxon>Tracheophyta</taxon>
        <taxon>Spermatophyta</taxon>
        <taxon>Magnoliopsida</taxon>
        <taxon>eudicotyledons</taxon>
        <taxon>Gunneridae</taxon>
        <taxon>Pentapetalae</taxon>
        <taxon>rosids</taxon>
        <taxon>fabids</taxon>
        <taxon>Rosales</taxon>
        <taxon>Rosaceae</taxon>
        <taxon>Amygdaloideae</taxon>
        <taxon>Maleae</taxon>
        <taxon>Malus</taxon>
    </lineage>
</organism>
<feature type="region of interest" description="Disordered" evidence="1">
    <location>
        <begin position="1"/>
        <end position="26"/>
    </location>
</feature>
<accession>A0A498K494</accession>
<dbReference type="EMBL" id="RDQH01000330">
    <property type="protein sequence ID" value="RXI02238.1"/>
    <property type="molecule type" value="Genomic_DNA"/>
</dbReference>
<gene>
    <name evidence="2" type="ORF">DVH24_026768</name>
</gene>
<dbReference type="STRING" id="3750.A0A498K494"/>
<sequence length="156" mass="16969">MGNTPVAVSATPGKSPKRHDNSVVSSDPLDEGLGHSFCYIRPDSSNTTLVRGAEPANNDVSVNLRHLRQCQHIHDALDFSLQALPVQSRLDRAAKFESSISFASIPLQPVPRKSYQGVSGLAPIEIGFLSGSIERSYLSSPIDRGMYSGPIEKEWH</sequence>
<comment type="caution">
    <text evidence="2">The sequence shown here is derived from an EMBL/GenBank/DDBJ whole genome shotgun (WGS) entry which is preliminary data.</text>
</comment>
<dbReference type="Proteomes" id="UP000290289">
    <property type="component" value="Chromosome 4"/>
</dbReference>
<reference evidence="2 3" key="1">
    <citation type="submission" date="2018-10" db="EMBL/GenBank/DDBJ databases">
        <title>A high-quality apple genome assembly.</title>
        <authorList>
            <person name="Hu J."/>
        </authorList>
    </citation>
    <scope>NUCLEOTIDE SEQUENCE [LARGE SCALE GENOMIC DNA]</scope>
    <source>
        <strain evidence="3">cv. HFTH1</strain>
        <tissue evidence="2">Young leaf</tissue>
    </source>
</reference>
<proteinExistence type="predicted"/>
<dbReference type="AlphaFoldDB" id="A0A498K494"/>
<evidence type="ECO:0000313" key="2">
    <source>
        <dbReference type="EMBL" id="RXI02238.1"/>
    </source>
</evidence>
<protein>
    <submittedName>
        <fullName evidence="2">Uncharacterized protein</fullName>
    </submittedName>
</protein>
<keyword evidence="3" id="KW-1185">Reference proteome</keyword>
<evidence type="ECO:0000256" key="1">
    <source>
        <dbReference type="SAM" id="MobiDB-lite"/>
    </source>
</evidence>